<dbReference type="PANTHER" id="PTHR45947:SF3">
    <property type="entry name" value="SULFOQUINOVOSYL TRANSFERASE SQD2"/>
    <property type="match status" value="1"/>
</dbReference>
<keyword evidence="1" id="KW-0328">Glycosyltransferase</keyword>
<dbReference type="SUPFAM" id="SSF53756">
    <property type="entry name" value="UDP-Glycosyltransferase/glycogen phosphorylase"/>
    <property type="match status" value="1"/>
</dbReference>
<protein>
    <submittedName>
        <fullName evidence="5">Glycosyltransferase involved in cell wall bisynthesis</fullName>
    </submittedName>
</protein>
<evidence type="ECO:0000313" key="6">
    <source>
        <dbReference type="Proteomes" id="UP001205740"/>
    </source>
</evidence>
<keyword evidence="2" id="KW-0808">Transferase</keyword>
<evidence type="ECO:0000256" key="2">
    <source>
        <dbReference type="ARBA" id="ARBA00022679"/>
    </source>
</evidence>
<evidence type="ECO:0000313" key="5">
    <source>
        <dbReference type="EMBL" id="MCP2161913.1"/>
    </source>
</evidence>
<gene>
    <name evidence="5" type="ORF">LX12_003112</name>
</gene>
<evidence type="ECO:0000259" key="4">
    <source>
        <dbReference type="Pfam" id="PF13579"/>
    </source>
</evidence>
<feature type="domain" description="Glycosyltransferase subfamily 4-like N-terminal" evidence="4">
    <location>
        <begin position="41"/>
        <end position="228"/>
    </location>
</feature>
<keyword evidence="6" id="KW-1185">Reference proteome</keyword>
<comment type="caution">
    <text evidence="5">The sequence shown here is derived from an EMBL/GenBank/DDBJ whole genome shotgun (WGS) entry which is preliminary data.</text>
</comment>
<sequence length="445" mass="48715">MRTVTNRAGEGSFTDNAEPQSGAQKIRSILFVGLNYKPEPTGIAVYTTDAAEGLAALGHRVTVITGYPHYPQWHMDRPYLFGRRDERVHGVRVIRVKHPVPGRPTLLHRAFMEVVFGVRSVRAIASARDNYDAVICVSPALLASAIVVAWFRRRRHRPAVGLWVQDLYSRAAVETGGVAVRAAAWVFALELRLLHAVDSVAVIHQRFSTHVVDAMGVPMRRTTTIRNWCHSAPRPEMTRTEARASLGWDQWQGAIAVHAGNMGVKQNLDAIVDAAREATRIGADITFVLIGDGNQRTRLENSARGMKNVVFMDPMGESDFRAALRGADVLLVSELQSLREMSLPSKLTSYFQSGTPVVAATPSDSITASEMAESGAGLRVEPDAPLAIVEAIRHLADDTEFAKRCAEAAMRHVDHVLGRDTAMTVLQHWIESLAGRDASVVAAAR</sequence>
<dbReference type="Proteomes" id="UP001205740">
    <property type="component" value="Unassembled WGS sequence"/>
</dbReference>
<dbReference type="InterPro" id="IPR050194">
    <property type="entry name" value="Glycosyltransferase_grp1"/>
</dbReference>
<evidence type="ECO:0000256" key="3">
    <source>
        <dbReference type="SAM" id="MobiDB-lite"/>
    </source>
</evidence>
<dbReference type="RefSeq" id="WP_253655480.1">
    <property type="nucleotide sequence ID" value="NZ_BAAAOE010000001.1"/>
</dbReference>
<dbReference type="Pfam" id="PF13692">
    <property type="entry name" value="Glyco_trans_1_4"/>
    <property type="match status" value="1"/>
</dbReference>
<dbReference type="InterPro" id="IPR028098">
    <property type="entry name" value="Glyco_trans_4-like_N"/>
</dbReference>
<organism evidence="5 6">
    <name type="scientific">Williamsia serinedens</name>
    <dbReference type="NCBI Taxonomy" id="391736"/>
    <lineage>
        <taxon>Bacteria</taxon>
        <taxon>Bacillati</taxon>
        <taxon>Actinomycetota</taxon>
        <taxon>Actinomycetes</taxon>
        <taxon>Mycobacteriales</taxon>
        <taxon>Nocardiaceae</taxon>
        <taxon>Williamsia</taxon>
    </lineage>
</organism>
<dbReference type="PANTHER" id="PTHR45947">
    <property type="entry name" value="SULFOQUINOVOSYL TRANSFERASE SQD2"/>
    <property type="match status" value="1"/>
</dbReference>
<dbReference type="EMBL" id="JAMTCG010000005">
    <property type="protein sequence ID" value="MCP2161913.1"/>
    <property type="molecule type" value="Genomic_DNA"/>
</dbReference>
<dbReference type="Gene3D" id="3.40.50.2000">
    <property type="entry name" value="Glycogen Phosphorylase B"/>
    <property type="match status" value="2"/>
</dbReference>
<feature type="region of interest" description="Disordered" evidence="3">
    <location>
        <begin position="1"/>
        <end position="20"/>
    </location>
</feature>
<reference evidence="5 6" key="1">
    <citation type="submission" date="2022-06" db="EMBL/GenBank/DDBJ databases">
        <title>Genomic Encyclopedia of Archaeal and Bacterial Type Strains, Phase II (KMG-II): from individual species to whole genera.</title>
        <authorList>
            <person name="Goeker M."/>
        </authorList>
    </citation>
    <scope>NUCLEOTIDE SEQUENCE [LARGE SCALE GENOMIC DNA]</scope>
    <source>
        <strain evidence="5 6">DSM 45037</strain>
    </source>
</reference>
<evidence type="ECO:0000256" key="1">
    <source>
        <dbReference type="ARBA" id="ARBA00022676"/>
    </source>
</evidence>
<dbReference type="CDD" id="cd03794">
    <property type="entry name" value="GT4_WbuB-like"/>
    <property type="match status" value="1"/>
</dbReference>
<dbReference type="Pfam" id="PF13579">
    <property type="entry name" value="Glyco_trans_4_4"/>
    <property type="match status" value="1"/>
</dbReference>
<accession>A0ABT1H5P8</accession>
<proteinExistence type="predicted"/>
<name>A0ABT1H5P8_9NOCA</name>